<evidence type="ECO:0000313" key="2">
    <source>
        <dbReference type="Proteomes" id="UP001374584"/>
    </source>
</evidence>
<keyword evidence="2" id="KW-1185">Reference proteome</keyword>
<name>A0AAN9NFA2_PHACN</name>
<comment type="caution">
    <text evidence="1">The sequence shown here is derived from an EMBL/GenBank/DDBJ whole genome shotgun (WGS) entry which is preliminary data.</text>
</comment>
<proteinExistence type="predicted"/>
<dbReference type="Proteomes" id="UP001374584">
    <property type="component" value="Unassembled WGS sequence"/>
</dbReference>
<dbReference type="EMBL" id="JAYMYR010000004">
    <property type="protein sequence ID" value="KAK7369442.1"/>
    <property type="molecule type" value="Genomic_DNA"/>
</dbReference>
<accession>A0AAN9NFA2</accession>
<sequence length="70" mass="7933">MYYKKEALNDKLFPLQNGGSAVSTITSHILSYAPSCLNLFLICNTVNYGYSYSYSSDLFFLYCIIHQSLS</sequence>
<evidence type="ECO:0000313" key="1">
    <source>
        <dbReference type="EMBL" id="KAK7369442.1"/>
    </source>
</evidence>
<protein>
    <submittedName>
        <fullName evidence="1">Uncharacterized protein</fullName>
    </submittedName>
</protein>
<gene>
    <name evidence="1" type="ORF">VNO80_11479</name>
</gene>
<dbReference type="AlphaFoldDB" id="A0AAN9NFA2"/>
<organism evidence="1 2">
    <name type="scientific">Phaseolus coccineus</name>
    <name type="common">Scarlet runner bean</name>
    <name type="synonym">Phaseolus multiflorus</name>
    <dbReference type="NCBI Taxonomy" id="3886"/>
    <lineage>
        <taxon>Eukaryota</taxon>
        <taxon>Viridiplantae</taxon>
        <taxon>Streptophyta</taxon>
        <taxon>Embryophyta</taxon>
        <taxon>Tracheophyta</taxon>
        <taxon>Spermatophyta</taxon>
        <taxon>Magnoliopsida</taxon>
        <taxon>eudicotyledons</taxon>
        <taxon>Gunneridae</taxon>
        <taxon>Pentapetalae</taxon>
        <taxon>rosids</taxon>
        <taxon>fabids</taxon>
        <taxon>Fabales</taxon>
        <taxon>Fabaceae</taxon>
        <taxon>Papilionoideae</taxon>
        <taxon>50 kb inversion clade</taxon>
        <taxon>NPAAA clade</taxon>
        <taxon>indigoferoid/millettioid clade</taxon>
        <taxon>Phaseoleae</taxon>
        <taxon>Phaseolus</taxon>
    </lineage>
</organism>
<reference evidence="1 2" key="1">
    <citation type="submission" date="2024-01" db="EMBL/GenBank/DDBJ databases">
        <title>The genomes of 5 underutilized Papilionoideae crops provide insights into root nodulation and disease resistanc.</title>
        <authorList>
            <person name="Jiang F."/>
        </authorList>
    </citation>
    <scope>NUCLEOTIDE SEQUENCE [LARGE SCALE GENOMIC DNA]</scope>
    <source>
        <strain evidence="1">JINMINGXINNONG_FW02</strain>
        <tissue evidence="1">Leaves</tissue>
    </source>
</reference>